<comment type="similarity">
    <text evidence="8">Belongs to the two pore domain potassium channel (TC 1.A.1.8) family.</text>
</comment>
<keyword evidence="7 8" id="KW-0407">Ion channel</keyword>
<dbReference type="AlphaFoldDB" id="A0A397HVB0"/>
<sequence>MMSKRDSVKGFIVTILCWCASAAILISIIGVTAQQDITVDPQQTLQYTQNFFYGTFAASLYTLVAVLLATYTRNMHSVHLTHEERQRVECTSIILRVTAFSAFLLGGAAVYATIEGWSFMDAVYWADTTLLTIGIGNIAPKTHLGRSLLFLYATAGIMTIGLVISSITSFTDNMRDLSIRIKIEEVHSGLQGRHIIGGSPGSSHNDKEKQSLQLPADPWYPHKADLLKAQRIKRDFYRRHRWMTLIFSGAAWFFLWLVSAAIFGRSERSQHWSYFQSLYFTYTSLTTIGYGDLYPTSNFGKAFFVFWSLLAVPVLTNLVGAMGQLGFEKLTYLLRYIWRLEASRLGLRRCTPGGMNPDADGEGGRNRSVAGPEPQGLVNDGNSHGRGLANARRQSNNVQASSSSYQRKECCESLAQAAERSLLLSQEISKLVSTLQSASTPQPDLSSEWERILSMLHPESDEEGDLFETTPLGFLHGHPGAVAEFLDSNRSATDRNKEILWMLKFLTDKICSHLRDGLQREQSEMSNTES</sequence>
<dbReference type="GO" id="GO:0005886">
    <property type="term" value="C:plasma membrane"/>
    <property type="evidence" value="ECO:0007669"/>
    <property type="project" value="TreeGrafter"/>
</dbReference>
<dbReference type="GO" id="GO:0022841">
    <property type="term" value="F:potassium ion leak channel activity"/>
    <property type="evidence" value="ECO:0007669"/>
    <property type="project" value="TreeGrafter"/>
</dbReference>
<evidence type="ECO:0000256" key="1">
    <source>
        <dbReference type="ARBA" id="ARBA00004141"/>
    </source>
</evidence>
<feature type="transmembrane region" description="Helical" evidence="10">
    <location>
        <begin position="149"/>
        <end position="170"/>
    </location>
</feature>
<comment type="caution">
    <text evidence="12">The sequence shown here is derived from an EMBL/GenBank/DDBJ whole genome shotgun (WGS) entry which is preliminary data.</text>
</comment>
<dbReference type="SUPFAM" id="SSF81324">
    <property type="entry name" value="Voltage-gated potassium channels"/>
    <property type="match status" value="2"/>
</dbReference>
<dbReference type="GeneID" id="38131486"/>
<dbReference type="VEuPathDB" id="FungiDB:CDV56_109512"/>
<evidence type="ECO:0000256" key="2">
    <source>
        <dbReference type="ARBA" id="ARBA00022448"/>
    </source>
</evidence>
<keyword evidence="3 8" id="KW-0812">Transmembrane</keyword>
<dbReference type="PANTHER" id="PTHR11003">
    <property type="entry name" value="POTASSIUM CHANNEL, SUBFAMILY K"/>
    <property type="match status" value="1"/>
</dbReference>
<keyword evidence="6 10" id="KW-0472">Membrane</keyword>
<dbReference type="EMBL" id="NKHU02000008">
    <property type="protein sequence ID" value="RHZ67179.1"/>
    <property type="molecule type" value="Genomic_DNA"/>
</dbReference>
<keyword evidence="4 10" id="KW-1133">Transmembrane helix</keyword>
<feature type="domain" description="Potassium channel" evidence="11">
    <location>
        <begin position="101"/>
        <end position="171"/>
    </location>
</feature>
<dbReference type="InterPro" id="IPR013099">
    <property type="entry name" value="K_chnl_dom"/>
</dbReference>
<dbReference type="GO" id="GO:0030322">
    <property type="term" value="P:stabilization of membrane potential"/>
    <property type="evidence" value="ECO:0007669"/>
    <property type="project" value="TreeGrafter"/>
</dbReference>
<evidence type="ECO:0000256" key="8">
    <source>
        <dbReference type="RuleBase" id="RU003857"/>
    </source>
</evidence>
<organism evidence="12 13">
    <name type="scientific">Aspergillus thermomutatus</name>
    <name type="common">Neosartorya pseudofischeri</name>
    <dbReference type="NCBI Taxonomy" id="41047"/>
    <lineage>
        <taxon>Eukaryota</taxon>
        <taxon>Fungi</taxon>
        <taxon>Dikarya</taxon>
        <taxon>Ascomycota</taxon>
        <taxon>Pezizomycotina</taxon>
        <taxon>Eurotiomycetes</taxon>
        <taxon>Eurotiomycetidae</taxon>
        <taxon>Eurotiales</taxon>
        <taxon>Aspergillaceae</taxon>
        <taxon>Aspergillus</taxon>
        <taxon>Aspergillus subgen. Fumigati</taxon>
    </lineage>
</organism>
<keyword evidence="2 8" id="KW-0813">Transport</keyword>
<dbReference type="STRING" id="41047.A0A397HVB0"/>
<feature type="transmembrane region" description="Helical" evidence="10">
    <location>
        <begin position="242"/>
        <end position="263"/>
    </location>
</feature>
<reference evidence="12" key="1">
    <citation type="submission" date="2018-08" db="EMBL/GenBank/DDBJ databases">
        <title>Draft genome sequence of azole-resistant Aspergillus thermomutatus (Neosartorya pseudofischeri) strain HMR AF 39, isolated from a human nasal aspirate.</title>
        <authorList>
            <person name="Parent-Michaud M."/>
            <person name="Dufresne P.J."/>
            <person name="Fournier E."/>
            <person name="Martineau C."/>
            <person name="Moreira S."/>
            <person name="Perkins V."/>
            <person name="De Repentigny L."/>
            <person name="Dufresne S.F."/>
        </authorList>
    </citation>
    <scope>NUCLEOTIDE SEQUENCE [LARGE SCALE GENOMIC DNA]</scope>
    <source>
        <strain evidence="12">HMR AF 39</strain>
    </source>
</reference>
<dbReference type="OrthoDB" id="297496at2759"/>
<dbReference type="Pfam" id="PF07885">
    <property type="entry name" value="Ion_trans_2"/>
    <property type="match status" value="2"/>
</dbReference>
<feature type="transmembrane region" description="Helical" evidence="10">
    <location>
        <begin position="304"/>
        <end position="327"/>
    </location>
</feature>
<evidence type="ECO:0000256" key="4">
    <source>
        <dbReference type="ARBA" id="ARBA00022989"/>
    </source>
</evidence>
<dbReference type="FunFam" id="1.10.287.70:FF:000198">
    <property type="entry name" value="TOK2 potassium channel"/>
    <property type="match status" value="1"/>
</dbReference>
<name>A0A397HVB0_ASPTH</name>
<feature type="domain" description="Potassium channel" evidence="11">
    <location>
        <begin position="252"/>
        <end position="325"/>
    </location>
</feature>
<feature type="transmembrane region" description="Helical" evidence="10">
    <location>
        <begin position="93"/>
        <end position="114"/>
    </location>
</feature>
<evidence type="ECO:0000256" key="10">
    <source>
        <dbReference type="SAM" id="Phobius"/>
    </source>
</evidence>
<keyword evidence="5 8" id="KW-0406">Ion transport</keyword>
<feature type="transmembrane region" description="Helical" evidence="10">
    <location>
        <begin position="12"/>
        <end position="31"/>
    </location>
</feature>
<evidence type="ECO:0000313" key="12">
    <source>
        <dbReference type="EMBL" id="RHZ67179.1"/>
    </source>
</evidence>
<proteinExistence type="inferred from homology"/>
<dbReference type="RefSeq" id="XP_026618531.1">
    <property type="nucleotide sequence ID" value="XM_026763131.1"/>
</dbReference>
<evidence type="ECO:0000259" key="11">
    <source>
        <dbReference type="Pfam" id="PF07885"/>
    </source>
</evidence>
<accession>A0A397HVB0</accession>
<dbReference type="PANTHER" id="PTHR11003:SF291">
    <property type="entry name" value="IP11374P"/>
    <property type="match status" value="1"/>
</dbReference>
<evidence type="ECO:0000256" key="9">
    <source>
        <dbReference type="SAM" id="MobiDB-lite"/>
    </source>
</evidence>
<evidence type="ECO:0000256" key="7">
    <source>
        <dbReference type="ARBA" id="ARBA00023303"/>
    </source>
</evidence>
<dbReference type="PRINTS" id="PR01333">
    <property type="entry name" value="2POREKCHANEL"/>
</dbReference>
<feature type="compositionally biased region" description="Polar residues" evidence="9">
    <location>
        <begin position="392"/>
        <end position="404"/>
    </location>
</feature>
<dbReference type="Proteomes" id="UP000215305">
    <property type="component" value="Unassembled WGS sequence"/>
</dbReference>
<feature type="transmembrane region" description="Helical" evidence="10">
    <location>
        <begin position="51"/>
        <end position="72"/>
    </location>
</feature>
<evidence type="ECO:0000313" key="13">
    <source>
        <dbReference type="Proteomes" id="UP000215305"/>
    </source>
</evidence>
<protein>
    <recommendedName>
        <fullName evidence="11">Potassium channel domain-containing protein</fullName>
    </recommendedName>
</protein>
<feature type="region of interest" description="Disordered" evidence="9">
    <location>
        <begin position="351"/>
        <end position="404"/>
    </location>
</feature>
<dbReference type="InterPro" id="IPR003280">
    <property type="entry name" value="2pore_dom_K_chnl"/>
</dbReference>
<keyword evidence="13" id="KW-1185">Reference proteome</keyword>
<dbReference type="Gene3D" id="1.10.287.70">
    <property type="match status" value="2"/>
</dbReference>
<dbReference type="GO" id="GO:0015271">
    <property type="term" value="F:outward rectifier potassium channel activity"/>
    <property type="evidence" value="ECO:0007669"/>
    <property type="project" value="TreeGrafter"/>
</dbReference>
<gene>
    <name evidence="12" type="ORF">CDV56_109512</name>
</gene>
<comment type="subcellular location">
    <subcellularLocation>
        <location evidence="1">Membrane</location>
        <topology evidence="1">Multi-pass membrane protein</topology>
    </subcellularLocation>
</comment>
<evidence type="ECO:0000256" key="3">
    <source>
        <dbReference type="ARBA" id="ARBA00022692"/>
    </source>
</evidence>
<evidence type="ECO:0000256" key="6">
    <source>
        <dbReference type="ARBA" id="ARBA00023136"/>
    </source>
</evidence>
<evidence type="ECO:0000256" key="5">
    <source>
        <dbReference type="ARBA" id="ARBA00023065"/>
    </source>
</evidence>